<accession>A0A3A3ENZ2</accession>
<dbReference type="AlphaFoldDB" id="A0A3A3ENZ2"/>
<organism evidence="1 2">
    <name type="scientific">Pseudoalteromonas gelatinilytica</name>
    <dbReference type="NCBI Taxonomy" id="1703256"/>
    <lineage>
        <taxon>Bacteria</taxon>
        <taxon>Pseudomonadati</taxon>
        <taxon>Pseudomonadota</taxon>
        <taxon>Gammaproteobacteria</taxon>
        <taxon>Alteromonadales</taxon>
        <taxon>Pseudoalteromonadaceae</taxon>
        <taxon>Pseudoalteromonas</taxon>
    </lineage>
</organism>
<evidence type="ECO:0000313" key="1">
    <source>
        <dbReference type="EMBL" id="RJF36907.1"/>
    </source>
</evidence>
<sequence>MQCVISDEQNLVNLVHYNALASLGDSKNTANSHQFLQLSLIRVKYAPSMRRICDSVNAPHGHLKQKVKP</sequence>
<proteinExistence type="predicted"/>
<evidence type="ECO:0000313" key="2">
    <source>
        <dbReference type="Proteomes" id="UP000265938"/>
    </source>
</evidence>
<comment type="caution">
    <text evidence="1">The sequence shown here is derived from an EMBL/GenBank/DDBJ whole genome shotgun (WGS) entry which is preliminary data.</text>
</comment>
<protein>
    <submittedName>
        <fullName evidence="1">Uncharacterized protein</fullName>
    </submittedName>
</protein>
<reference evidence="1 2" key="1">
    <citation type="submission" date="2018-09" db="EMBL/GenBank/DDBJ databases">
        <title>Identification of marine bacteria producing industrial enzymes.</title>
        <authorList>
            <person name="Cheng T.H."/>
            <person name="Saidin J."/>
            <person name="Muhd D.D."/>
            <person name="Isa M.N.M."/>
            <person name="Bakar M.F.A."/>
            <person name="Ismail N."/>
        </authorList>
    </citation>
    <scope>NUCLEOTIDE SEQUENCE [LARGE SCALE GENOMIC DNA]</scope>
    <source>
        <strain evidence="1 2">MNAD 1.6</strain>
    </source>
</reference>
<gene>
    <name evidence="1" type="ORF">D4741_02150</name>
</gene>
<dbReference type="EMBL" id="QYSE01000001">
    <property type="protein sequence ID" value="RJF36907.1"/>
    <property type="molecule type" value="Genomic_DNA"/>
</dbReference>
<name>A0A3A3ENZ2_9GAMM</name>
<dbReference type="Proteomes" id="UP000265938">
    <property type="component" value="Unassembled WGS sequence"/>
</dbReference>